<evidence type="ECO:0000256" key="1">
    <source>
        <dbReference type="SAM" id="MobiDB-lite"/>
    </source>
</evidence>
<dbReference type="Proteomes" id="UP000801492">
    <property type="component" value="Unassembled WGS sequence"/>
</dbReference>
<reference evidence="2" key="1">
    <citation type="submission" date="2019-08" db="EMBL/GenBank/DDBJ databases">
        <title>The genome of the North American firefly Photinus pyralis.</title>
        <authorList>
            <consortium name="Photinus pyralis genome working group"/>
            <person name="Fallon T.R."/>
            <person name="Sander Lower S.E."/>
            <person name="Weng J.-K."/>
        </authorList>
    </citation>
    <scope>NUCLEOTIDE SEQUENCE</scope>
    <source>
        <strain evidence="2">TRF0915ILg1</strain>
        <tissue evidence="2">Whole body</tissue>
    </source>
</reference>
<accession>A0A8K0CHU8</accession>
<evidence type="ECO:0000313" key="3">
    <source>
        <dbReference type="Proteomes" id="UP000801492"/>
    </source>
</evidence>
<dbReference type="AlphaFoldDB" id="A0A8K0CHU8"/>
<evidence type="ECO:0000313" key="2">
    <source>
        <dbReference type="EMBL" id="KAF2884140.1"/>
    </source>
</evidence>
<dbReference type="OrthoDB" id="6783564at2759"/>
<organism evidence="2 3">
    <name type="scientific">Ignelater luminosus</name>
    <name type="common">Cucubano</name>
    <name type="synonym">Pyrophorus luminosus</name>
    <dbReference type="NCBI Taxonomy" id="2038154"/>
    <lineage>
        <taxon>Eukaryota</taxon>
        <taxon>Metazoa</taxon>
        <taxon>Ecdysozoa</taxon>
        <taxon>Arthropoda</taxon>
        <taxon>Hexapoda</taxon>
        <taxon>Insecta</taxon>
        <taxon>Pterygota</taxon>
        <taxon>Neoptera</taxon>
        <taxon>Endopterygota</taxon>
        <taxon>Coleoptera</taxon>
        <taxon>Polyphaga</taxon>
        <taxon>Elateriformia</taxon>
        <taxon>Elateroidea</taxon>
        <taxon>Elateridae</taxon>
        <taxon>Agrypninae</taxon>
        <taxon>Pyrophorini</taxon>
        <taxon>Ignelater</taxon>
    </lineage>
</organism>
<sequence>MQESLRRHSDVPIRTPEATSGVCAMGFNWVAVDRFFKLLIKTVEKYYLTANKSYNADKTGIMVNPKGLCKILATKGKQQVIVITSGERGETVTVEIYADFLPSTTTHIQTIKVQRIPEETKAISVNPKIEMTTPELESELFFDISKQGPSNDHETSSKFVSSKAIIPVPKIGDTTKRISRKTWKTAISTAFPYKTNLESHTKPSKKKAVPSTSARKRDSSSDSETSNAGCFYCGDSYSSSTEGWIACTMCLRWAHKCWVCIENDDDEAVLYCEHCK</sequence>
<name>A0A8K0CHU8_IGNLU</name>
<dbReference type="EMBL" id="VTPC01090219">
    <property type="protein sequence ID" value="KAF2884140.1"/>
    <property type="molecule type" value="Genomic_DNA"/>
</dbReference>
<feature type="region of interest" description="Disordered" evidence="1">
    <location>
        <begin position="197"/>
        <end position="226"/>
    </location>
</feature>
<protein>
    <submittedName>
        <fullName evidence="2">Uncharacterized protein</fullName>
    </submittedName>
</protein>
<keyword evidence="3" id="KW-1185">Reference proteome</keyword>
<gene>
    <name evidence="2" type="ORF">ILUMI_22029</name>
</gene>
<comment type="caution">
    <text evidence="2">The sequence shown here is derived from an EMBL/GenBank/DDBJ whole genome shotgun (WGS) entry which is preliminary data.</text>
</comment>
<proteinExistence type="predicted"/>